<protein>
    <submittedName>
        <fullName evidence="2">Uncharacterized protein</fullName>
    </submittedName>
</protein>
<comment type="caution">
    <text evidence="2">The sequence shown here is derived from an EMBL/GenBank/DDBJ whole genome shotgun (WGS) entry which is preliminary data.</text>
</comment>
<name>A0A4Y7TZT7_COPMI</name>
<dbReference type="AlphaFoldDB" id="A0A4Y7TZT7"/>
<dbReference type="EMBL" id="QPFP01000001">
    <property type="protein sequence ID" value="TEB39690.1"/>
    <property type="molecule type" value="Genomic_DNA"/>
</dbReference>
<feature type="region of interest" description="Disordered" evidence="1">
    <location>
        <begin position="57"/>
        <end position="79"/>
    </location>
</feature>
<evidence type="ECO:0000313" key="3">
    <source>
        <dbReference type="Proteomes" id="UP000298030"/>
    </source>
</evidence>
<evidence type="ECO:0000256" key="1">
    <source>
        <dbReference type="SAM" id="MobiDB-lite"/>
    </source>
</evidence>
<accession>A0A4Y7TZT7</accession>
<feature type="compositionally biased region" description="Low complexity" evidence="1">
    <location>
        <begin position="411"/>
        <end position="421"/>
    </location>
</feature>
<feature type="compositionally biased region" description="Low complexity" evidence="1">
    <location>
        <begin position="554"/>
        <end position="580"/>
    </location>
</feature>
<dbReference type="Proteomes" id="UP000298030">
    <property type="component" value="Unassembled WGS sequence"/>
</dbReference>
<feature type="region of interest" description="Disordered" evidence="1">
    <location>
        <begin position="457"/>
        <end position="509"/>
    </location>
</feature>
<feature type="compositionally biased region" description="Polar residues" evidence="1">
    <location>
        <begin position="67"/>
        <end position="79"/>
    </location>
</feature>
<organism evidence="2 3">
    <name type="scientific">Coprinellus micaceus</name>
    <name type="common">Glistening ink-cap mushroom</name>
    <name type="synonym">Coprinus micaceus</name>
    <dbReference type="NCBI Taxonomy" id="71717"/>
    <lineage>
        <taxon>Eukaryota</taxon>
        <taxon>Fungi</taxon>
        <taxon>Dikarya</taxon>
        <taxon>Basidiomycota</taxon>
        <taxon>Agaricomycotina</taxon>
        <taxon>Agaricomycetes</taxon>
        <taxon>Agaricomycetidae</taxon>
        <taxon>Agaricales</taxon>
        <taxon>Agaricineae</taxon>
        <taxon>Psathyrellaceae</taxon>
        <taxon>Coprinellus</taxon>
    </lineage>
</organism>
<gene>
    <name evidence="2" type="ORF">FA13DRAFT_1703923</name>
</gene>
<feature type="region of interest" description="Disordered" evidence="1">
    <location>
        <begin position="548"/>
        <end position="601"/>
    </location>
</feature>
<proteinExistence type="predicted"/>
<feature type="region of interest" description="Disordered" evidence="1">
    <location>
        <begin position="399"/>
        <end position="444"/>
    </location>
</feature>
<keyword evidence="3" id="KW-1185">Reference proteome</keyword>
<reference evidence="2 3" key="1">
    <citation type="journal article" date="2019" name="Nat. Ecol. Evol.">
        <title>Megaphylogeny resolves global patterns of mushroom evolution.</title>
        <authorList>
            <person name="Varga T."/>
            <person name="Krizsan K."/>
            <person name="Foldi C."/>
            <person name="Dima B."/>
            <person name="Sanchez-Garcia M."/>
            <person name="Sanchez-Ramirez S."/>
            <person name="Szollosi G.J."/>
            <person name="Szarkandi J.G."/>
            <person name="Papp V."/>
            <person name="Albert L."/>
            <person name="Andreopoulos W."/>
            <person name="Angelini C."/>
            <person name="Antonin V."/>
            <person name="Barry K.W."/>
            <person name="Bougher N.L."/>
            <person name="Buchanan P."/>
            <person name="Buyck B."/>
            <person name="Bense V."/>
            <person name="Catcheside P."/>
            <person name="Chovatia M."/>
            <person name="Cooper J."/>
            <person name="Damon W."/>
            <person name="Desjardin D."/>
            <person name="Finy P."/>
            <person name="Geml J."/>
            <person name="Haridas S."/>
            <person name="Hughes K."/>
            <person name="Justo A."/>
            <person name="Karasinski D."/>
            <person name="Kautmanova I."/>
            <person name="Kiss B."/>
            <person name="Kocsube S."/>
            <person name="Kotiranta H."/>
            <person name="LaButti K.M."/>
            <person name="Lechner B.E."/>
            <person name="Liimatainen K."/>
            <person name="Lipzen A."/>
            <person name="Lukacs Z."/>
            <person name="Mihaltcheva S."/>
            <person name="Morgado L.N."/>
            <person name="Niskanen T."/>
            <person name="Noordeloos M.E."/>
            <person name="Ohm R.A."/>
            <person name="Ortiz-Santana B."/>
            <person name="Ovrebo C."/>
            <person name="Racz N."/>
            <person name="Riley R."/>
            <person name="Savchenko A."/>
            <person name="Shiryaev A."/>
            <person name="Soop K."/>
            <person name="Spirin V."/>
            <person name="Szebenyi C."/>
            <person name="Tomsovsky M."/>
            <person name="Tulloss R.E."/>
            <person name="Uehling J."/>
            <person name="Grigoriev I.V."/>
            <person name="Vagvolgyi C."/>
            <person name="Papp T."/>
            <person name="Martin F.M."/>
            <person name="Miettinen O."/>
            <person name="Hibbett D.S."/>
            <person name="Nagy L.G."/>
        </authorList>
    </citation>
    <scope>NUCLEOTIDE SEQUENCE [LARGE SCALE GENOMIC DNA]</scope>
    <source>
        <strain evidence="2 3">FP101781</strain>
    </source>
</reference>
<evidence type="ECO:0000313" key="2">
    <source>
        <dbReference type="EMBL" id="TEB39690.1"/>
    </source>
</evidence>
<sequence length="681" mass="73231">MIRGNERRWAPGYHRESMAGLVGSMAPGKSTTGLEPVQMDQWHGQMAKWQGKHLPRGWGHGAGPPITGQSGSFEGMSSESITTDSEDHLFVCAKAKDELHLLVYLIVSFVVHGLRVVGDLGSVGINASTNAGAGVGVNFDPGLDVGLGAGFFSDEDLCLLFPMRKDSTRLTRLSEVEPALDEDDEMGMFSTTLERLFMLKWLKGRTLNARIRVRAGCKTGGLRGWEYLGLGGMAPSPVTHEPREDLSQKSLSYDTSFGIPHIAYHSLCESGLMTLSPQGAMVTEEAEPTGNPITQQESPLKDSRFSRSIRDTASPSLDKAEVALALVTTFTFITAKLPVAHTSLNVHQCQGRSSSPPPEYDGQVLDDLVASATMNVPLNIHLLDGSDCQALPAVVKTVRPQDTGTGKGTYPSPKSLSSLPSPDLPRGRPGPHHHLPLPSHLDPSIQDPEIDEIFHYDPDGVSAADQGSPSQKKKKLPLKSPKMPSFFKRGRSSDQRKASSSDGFVACSPHGVVRPLVPSSVYSHPHSHSQSSLPSVLAGSASSLSLGLGGPGLQGLPRHSPRQSSSPSRSFTSSHRTSGSAIYPSSPLAHQSYSSLPSPSSAALIGQMSTKRTYVESLQLQFEMAERNARLHDQMVSNQREIQENHRQIHRRLGLAYDDISDALVEDSDCIICAAAAEEAA</sequence>